<reference evidence="2 3" key="1">
    <citation type="submission" date="2018-04" db="EMBL/GenBank/DDBJ databases">
        <title>WGS assembly of Panicum hallii var. hallii HAL2.</title>
        <authorList>
            <person name="Lovell J."/>
            <person name="Jenkins J."/>
            <person name="Lowry D."/>
            <person name="Mamidi S."/>
            <person name="Sreedasyam A."/>
            <person name="Weng X."/>
            <person name="Barry K."/>
            <person name="Bonette J."/>
            <person name="Campitelli B."/>
            <person name="Daum C."/>
            <person name="Gordon S."/>
            <person name="Gould B."/>
            <person name="Lipzen A."/>
            <person name="MacQueen A."/>
            <person name="Palacio-Mejia J."/>
            <person name="Plott C."/>
            <person name="Shakirov E."/>
            <person name="Shu S."/>
            <person name="Yoshinaga Y."/>
            <person name="Zane M."/>
            <person name="Rokhsar D."/>
            <person name="Grimwood J."/>
            <person name="Schmutz J."/>
            <person name="Juenger T."/>
        </authorList>
    </citation>
    <scope>NUCLEOTIDE SEQUENCE [LARGE SCALE GENOMIC DNA]</scope>
    <source>
        <strain evidence="3">cv. HAL2</strain>
    </source>
</reference>
<dbReference type="Proteomes" id="UP000244336">
    <property type="component" value="Chromosome 5"/>
</dbReference>
<proteinExistence type="predicted"/>
<feature type="compositionally biased region" description="Basic and acidic residues" evidence="1">
    <location>
        <begin position="79"/>
        <end position="94"/>
    </location>
</feature>
<sequence>MMVICCCSKGVSFWYDPCRTTERTKFYEHPDTNDEQITPILWIDHNMGNQPETSAAITVHVKGRQSLMIANTCIETPERQHDCNSHHWKMENSRTPKIPRPKPYITPNRPPQTHVPAAQNPDRRRTTSDRSTDHQGTLIP</sequence>
<gene>
    <name evidence="2" type="ORF">GQ55_5G505600</name>
</gene>
<organism evidence="2 3">
    <name type="scientific">Panicum hallii var. hallii</name>
    <dbReference type="NCBI Taxonomy" id="1504633"/>
    <lineage>
        <taxon>Eukaryota</taxon>
        <taxon>Viridiplantae</taxon>
        <taxon>Streptophyta</taxon>
        <taxon>Embryophyta</taxon>
        <taxon>Tracheophyta</taxon>
        <taxon>Spermatophyta</taxon>
        <taxon>Magnoliopsida</taxon>
        <taxon>Liliopsida</taxon>
        <taxon>Poales</taxon>
        <taxon>Poaceae</taxon>
        <taxon>PACMAD clade</taxon>
        <taxon>Panicoideae</taxon>
        <taxon>Panicodae</taxon>
        <taxon>Paniceae</taxon>
        <taxon>Panicinae</taxon>
        <taxon>Panicum</taxon>
        <taxon>Panicum sect. Panicum</taxon>
    </lineage>
</organism>
<protein>
    <submittedName>
        <fullName evidence="2">Uncharacterized protein</fullName>
    </submittedName>
</protein>
<feature type="compositionally biased region" description="Basic and acidic residues" evidence="1">
    <location>
        <begin position="121"/>
        <end position="133"/>
    </location>
</feature>
<feature type="region of interest" description="Disordered" evidence="1">
    <location>
        <begin position="79"/>
        <end position="140"/>
    </location>
</feature>
<keyword evidence="3" id="KW-1185">Reference proteome</keyword>
<feature type="compositionally biased region" description="Pro residues" evidence="1">
    <location>
        <begin position="101"/>
        <end position="110"/>
    </location>
</feature>
<accession>A0A2T7DS31</accession>
<evidence type="ECO:0000313" key="2">
    <source>
        <dbReference type="EMBL" id="PUZ58382.1"/>
    </source>
</evidence>
<dbReference type="EMBL" id="CM009753">
    <property type="protein sequence ID" value="PUZ58382.1"/>
    <property type="molecule type" value="Genomic_DNA"/>
</dbReference>
<dbReference type="OrthoDB" id="1023001at2759"/>
<evidence type="ECO:0000256" key="1">
    <source>
        <dbReference type="SAM" id="MobiDB-lite"/>
    </source>
</evidence>
<dbReference type="Gramene" id="PUZ58382">
    <property type="protein sequence ID" value="PUZ58382"/>
    <property type="gene ID" value="GQ55_5G505600"/>
</dbReference>
<name>A0A2T7DS31_9POAL</name>
<evidence type="ECO:0000313" key="3">
    <source>
        <dbReference type="Proteomes" id="UP000244336"/>
    </source>
</evidence>
<dbReference type="AlphaFoldDB" id="A0A2T7DS31"/>